<dbReference type="Proteomes" id="UP001501821">
    <property type="component" value="Unassembled WGS sequence"/>
</dbReference>
<evidence type="ECO:0000313" key="5">
    <source>
        <dbReference type="Proteomes" id="UP001501821"/>
    </source>
</evidence>
<dbReference type="Pfam" id="PF13519">
    <property type="entry name" value="VWA_2"/>
    <property type="match status" value="1"/>
</dbReference>
<dbReference type="RefSeq" id="WP_344772061.1">
    <property type="nucleotide sequence ID" value="NZ_BAABAH010000001.1"/>
</dbReference>
<organism evidence="4 5">
    <name type="scientific">Nocardioides panacisoli</name>
    <dbReference type="NCBI Taxonomy" id="627624"/>
    <lineage>
        <taxon>Bacteria</taxon>
        <taxon>Bacillati</taxon>
        <taxon>Actinomycetota</taxon>
        <taxon>Actinomycetes</taxon>
        <taxon>Propionibacteriales</taxon>
        <taxon>Nocardioidaceae</taxon>
        <taxon>Nocardioides</taxon>
    </lineage>
</organism>
<dbReference type="InterPro" id="IPR036465">
    <property type="entry name" value="vWFA_dom_sf"/>
</dbReference>
<keyword evidence="5" id="KW-1185">Reference proteome</keyword>
<evidence type="ECO:0000259" key="3">
    <source>
        <dbReference type="PROSITE" id="PS50234"/>
    </source>
</evidence>
<feature type="signal peptide" evidence="2">
    <location>
        <begin position="1"/>
        <end position="20"/>
    </location>
</feature>
<dbReference type="Gene3D" id="3.40.50.410">
    <property type="entry name" value="von Willebrand factor, type A domain"/>
    <property type="match status" value="1"/>
</dbReference>
<feature type="domain" description="VWFA" evidence="3">
    <location>
        <begin position="38"/>
        <end position="226"/>
    </location>
</feature>
<keyword evidence="1" id="KW-0472">Membrane</keyword>
<reference evidence="5" key="1">
    <citation type="journal article" date="2019" name="Int. J. Syst. Evol. Microbiol.">
        <title>The Global Catalogue of Microorganisms (GCM) 10K type strain sequencing project: providing services to taxonomists for standard genome sequencing and annotation.</title>
        <authorList>
            <consortium name="The Broad Institute Genomics Platform"/>
            <consortium name="The Broad Institute Genome Sequencing Center for Infectious Disease"/>
            <person name="Wu L."/>
            <person name="Ma J."/>
        </authorList>
    </citation>
    <scope>NUCLEOTIDE SEQUENCE [LARGE SCALE GENOMIC DNA]</scope>
    <source>
        <strain evidence="5">JCM 16953</strain>
    </source>
</reference>
<keyword evidence="1" id="KW-1133">Transmembrane helix</keyword>
<feature type="transmembrane region" description="Helical" evidence="1">
    <location>
        <begin position="264"/>
        <end position="288"/>
    </location>
</feature>
<dbReference type="SUPFAM" id="SSF53300">
    <property type="entry name" value="vWA-like"/>
    <property type="match status" value="1"/>
</dbReference>
<dbReference type="CDD" id="cd00198">
    <property type="entry name" value="vWFA"/>
    <property type="match status" value="1"/>
</dbReference>
<accession>A0ABP7I173</accession>
<evidence type="ECO:0000313" key="4">
    <source>
        <dbReference type="EMBL" id="GAA3803672.1"/>
    </source>
</evidence>
<gene>
    <name evidence="4" type="ORF">GCM10022242_03570</name>
</gene>
<proteinExistence type="predicted"/>
<dbReference type="InterPro" id="IPR002035">
    <property type="entry name" value="VWF_A"/>
</dbReference>
<dbReference type="PROSITE" id="PS50234">
    <property type="entry name" value="VWFA"/>
    <property type="match status" value="1"/>
</dbReference>
<sequence length="303" mass="32820">MILTLVRRGLILVAAVVALAVPLEHGEQAAPTQTADVEVLVVLDRTRSMAAYDYDGDKPRWDGVKQDLEDLTTALPGARFGLVTFGSTAHLDLPFTTDANAFESAVDTTIVEPVLYAKGSRADRPLSLVLATLERAEKANPDERRFVVFLGDGENTDDQGEQESYEEVAKHISGGAVLGYGTEEGGKMPEADDLGRSEGWVYDYDSGTDAVSHADLHNLGTIADQLGVPLDHRTAPGGVDDIAAGFKADYSLDSDEQRPAKVDFVWVAGLVLALLVLWELFVVWRAVWTTRSVLQPRRAGGKR</sequence>
<keyword evidence="1" id="KW-0812">Transmembrane</keyword>
<evidence type="ECO:0000256" key="2">
    <source>
        <dbReference type="SAM" id="SignalP"/>
    </source>
</evidence>
<feature type="chain" id="PRO_5046612088" evidence="2">
    <location>
        <begin position="21"/>
        <end position="303"/>
    </location>
</feature>
<name>A0ABP7I173_9ACTN</name>
<protein>
    <submittedName>
        <fullName evidence="4">VWA domain-containing protein</fullName>
    </submittedName>
</protein>
<dbReference type="SMART" id="SM00327">
    <property type="entry name" value="VWA"/>
    <property type="match status" value="1"/>
</dbReference>
<evidence type="ECO:0000256" key="1">
    <source>
        <dbReference type="SAM" id="Phobius"/>
    </source>
</evidence>
<dbReference type="EMBL" id="BAABAH010000001">
    <property type="protein sequence ID" value="GAA3803672.1"/>
    <property type="molecule type" value="Genomic_DNA"/>
</dbReference>
<keyword evidence="2" id="KW-0732">Signal</keyword>
<comment type="caution">
    <text evidence="4">The sequence shown here is derived from an EMBL/GenBank/DDBJ whole genome shotgun (WGS) entry which is preliminary data.</text>
</comment>